<name>A0A374NX69_9FIRM</name>
<evidence type="ECO:0000256" key="3">
    <source>
        <dbReference type="ARBA" id="ARBA00022801"/>
    </source>
</evidence>
<reference evidence="7" key="2">
    <citation type="submission" date="2022-01" db="EMBL/GenBank/DDBJ databases">
        <title>Novel bile acid biosynthetic pathways are enriched in the microbiome of centenarians.</title>
        <authorList>
            <person name="Sato Y."/>
            <person name="Atarashi K."/>
            <person name="Plichta R.D."/>
            <person name="Arai Y."/>
            <person name="Sasajima S."/>
            <person name="Kearney M.S."/>
            <person name="Suda W."/>
            <person name="Takeshita K."/>
            <person name="Sasaki T."/>
            <person name="Okamoto S."/>
            <person name="Skelly N.A."/>
            <person name="Okamura Y."/>
            <person name="Vlamakis H."/>
            <person name="Li Y."/>
            <person name="Tanoue T."/>
            <person name="Takei H."/>
            <person name="Nittono H."/>
            <person name="Narushima S."/>
            <person name="Irie J."/>
            <person name="Itoh H."/>
            <person name="Moriya K."/>
            <person name="Sugiura Y."/>
            <person name="Suematsu M."/>
            <person name="Moritoki N."/>
            <person name="Shibata S."/>
            <person name="Littman R.D."/>
            <person name="Fischbach A.M."/>
            <person name="Uwamino Y."/>
            <person name="Inoue T."/>
            <person name="Honda A."/>
            <person name="Hattori M."/>
            <person name="Murai T."/>
            <person name="Xavier J.R."/>
            <person name="Hirose N."/>
            <person name="Honda K."/>
        </authorList>
    </citation>
    <scope>NUCLEOTIDE SEQUENCE</scope>
    <source>
        <strain evidence="7">CE91-St55</strain>
    </source>
</reference>
<dbReference type="PANTHER" id="PTHR47053:SF1">
    <property type="entry name" value="MUREIN DD-ENDOPEPTIDASE MEPH-RELATED"/>
    <property type="match status" value="1"/>
</dbReference>
<comment type="caution">
    <text evidence="8">The sequence shown here is derived from an EMBL/GenBank/DDBJ whole genome shotgun (WGS) entry which is preliminary data.</text>
</comment>
<dbReference type="Proteomes" id="UP001055091">
    <property type="component" value="Unassembled WGS sequence"/>
</dbReference>
<evidence type="ECO:0000313" key="8">
    <source>
        <dbReference type="EMBL" id="RGI95432.1"/>
    </source>
</evidence>
<evidence type="ECO:0000256" key="2">
    <source>
        <dbReference type="ARBA" id="ARBA00022670"/>
    </source>
</evidence>
<dbReference type="Proteomes" id="UP000263014">
    <property type="component" value="Unassembled WGS sequence"/>
</dbReference>
<keyword evidence="2" id="KW-0645">Protease</keyword>
<dbReference type="EMBL" id="BQNJ01000001">
    <property type="protein sequence ID" value="GKG98571.1"/>
    <property type="molecule type" value="Genomic_DNA"/>
</dbReference>
<sequence length="411" mass="44821">MEDERKSSIDTLSTTASAANTLRGAIKTGKAVDGIAQGSAVGGPYGAVAAGLWAERKTVVKIIAIAAFILILPILYILMLPSLIFGGGGLDSVPDNVLNDNSVILANLTDVETTIESILYEKHNQIIAKIKQEGDSLGSDCDYIITDDFADSIVYESTLIISQFCASQGDYQEINLPKLKQMIEAADGLFSYSTVVTSEEVTDEDGTTETIYHYAYTVEYAGDAYFADHIFQLTDKQSALALEYANNLNVFLYDTAYKVDINPNLRPGETGNAAVDLALTKLGTPYSQGKRNQPGYFDCSSFCYWVYNQLGVQLMYEGSNTAAAQGRYIVENNLAVSYENLAPGDLVFYSFETNNRFMNISHMGIYCGDGYIVDASSGRGKVVYRPIYSINRIVLCGRPYVVEDEASPTGQ</sequence>
<proteinExistence type="inferred from homology"/>
<feature type="domain" description="NlpC/P60" evidence="6">
    <location>
        <begin position="268"/>
        <end position="407"/>
    </location>
</feature>
<dbReference type="AlphaFoldDB" id="A0A374NX69"/>
<comment type="similarity">
    <text evidence="1">Belongs to the peptidase C40 family.</text>
</comment>
<keyword evidence="5" id="KW-0472">Membrane</keyword>
<dbReference type="PROSITE" id="PS51935">
    <property type="entry name" value="NLPC_P60"/>
    <property type="match status" value="1"/>
</dbReference>
<accession>A0A374NX69</accession>
<evidence type="ECO:0000256" key="1">
    <source>
        <dbReference type="ARBA" id="ARBA00007074"/>
    </source>
</evidence>
<organism evidence="8 9">
    <name type="scientific">Hungatella hathewayi</name>
    <dbReference type="NCBI Taxonomy" id="154046"/>
    <lineage>
        <taxon>Bacteria</taxon>
        <taxon>Bacillati</taxon>
        <taxon>Bacillota</taxon>
        <taxon>Clostridia</taxon>
        <taxon>Lachnospirales</taxon>
        <taxon>Lachnospiraceae</taxon>
        <taxon>Hungatella</taxon>
    </lineage>
</organism>
<keyword evidence="4" id="KW-0788">Thiol protease</keyword>
<dbReference type="GO" id="GO:0006508">
    <property type="term" value="P:proteolysis"/>
    <property type="evidence" value="ECO:0007669"/>
    <property type="project" value="UniProtKB-KW"/>
</dbReference>
<evidence type="ECO:0000259" key="6">
    <source>
        <dbReference type="PROSITE" id="PS51935"/>
    </source>
</evidence>
<dbReference type="InterPro" id="IPR038765">
    <property type="entry name" value="Papain-like_cys_pep_sf"/>
</dbReference>
<dbReference type="InterPro" id="IPR000064">
    <property type="entry name" value="NLP_P60_dom"/>
</dbReference>
<keyword evidence="5" id="KW-0812">Transmembrane</keyword>
<reference evidence="8 9" key="1">
    <citation type="submission" date="2018-08" db="EMBL/GenBank/DDBJ databases">
        <title>A genome reference for cultivated species of the human gut microbiota.</title>
        <authorList>
            <person name="Zou Y."/>
            <person name="Xue W."/>
            <person name="Luo G."/>
        </authorList>
    </citation>
    <scope>NUCLEOTIDE SEQUENCE [LARGE SCALE GENOMIC DNA]</scope>
    <source>
        <strain evidence="8 9">TM09-12</strain>
    </source>
</reference>
<feature type="transmembrane region" description="Helical" evidence="5">
    <location>
        <begin position="62"/>
        <end position="85"/>
    </location>
</feature>
<evidence type="ECO:0000256" key="4">
    <source>
        <dbReference type="ARBA" id="ARBA00022807"/>
    </source>
</evidence>
<keyword evidence="3" id="KW-0378">Hydrolase</keyword>
<dbReference type="SUPFAM" id="SSF54001">
    <property type="entry name" value="Cysteine proteinases"/>
    <property type="match status" value="1"/>
</dbReference>
<keyword evidence="5" id="KW-1133">Transmembrane helix</keyword>
<dbReference type="InterPro" id="IPR051202">
    <property type="entry name" value="Peptidase_C40"/>
</dbReference>
<evidence type="ECO:0000313" key="7">
    <source>
        <dbReference type="EMBL" id="GKG98571.1"/>
    </source>
</evidence>
<gene>
    <name evidence="7" type="ORF">CE91St55_05530</name>
    <name evidence="8" type="ORF">DXD79_32005</name>
</gene>
<dbReference type="Pfam" id="PF00877">
    <property type="entry name" value="NLPC_P60"/>
    <property type="match status" value="1"/>
</dbReference>
<evidence type="ECO:0000313" key="9">
    <source>
        <dbReference type="Proteomes" id="UP000263014"/>
    </source>
</evidence>
<dbReference type="RefSeq" id="WP_117624333.1">
    <property type="nucleotide sequence ID" value="NZ_BQNJ01000001.1"/>
</dbReference>
<protein>
    <submittedName>
        <fullName evidence="8">Peptidoglycan endopeptidase</fullName>
    </submittedName>
</protein>
<dbReference type="EMBL" id="QSON01000031">
    <property type="protein sequence ID" value="RGI95432.1"/>
    <property type="molecule type" value="Genomic_DNA"/>
</dbReference>
<evidence type="ECO:0000256" key="5">
    <source>
        <dbReference type="SAM" id="Phobius"/>
    </source>
</evidence>
<dbReference type="Gene3D" id="3.90.1720.10">
    <property type="entry name" value="endopeptidase domain like (from Nostoc punctiforme)"/>
    <property type="match status" value="1"/>
</dbReference>
<dbReference type="GO" id="GO:0008234">
    <property type="term" value="F:cysteine-type peptidase activity"/>
    <property type="evidence" value="ECO:0007669"/>
    <property type="project" value="UniProtKB-KW"/>
</dbReference>
<dbReference type="PANTHER" id="PTHR47053">
    <property type="entry name" value="MUREIN DD-ENDOPEPTIDASE MEPH-RELATED"/>
    <property type="match status" value="1"/>
</dbReference>